<name>A0ABY9JSS5_9BACI</name>
<dbReference type="EMBL" id="CP129013">
    <property type="protein sequence ID" value="WLR41447.1"/>
    <property type="molecule type" value="Genomic_DNA"/>
</dbReference>
<evidence type="ECO:0000256" key="1">
    <source>
        <dbReference type="SAM" id="Phobius"/>
    </source>
</evidence>
<dbReference type="Proteomes" id="UP001197974">
    <property type="component" value="Chromosome"/>
</dbReference>
<keyword evidence="1" id="KW-1133">Transmembrane helix</keyword>
<keyword evidence="1" id="KW-0472">Membrane</keyword>
<evidence type="ECO:0000313" key="2">
    <source>
        <dbReference type="EMBL" id="WLR41447.1"/>
    </source>
</evidence>
<sequence>MNNKIVDVKNNLLHIKGSKIALLFNTFALCALLFGDIWVIVESLKFETIRSLYYLSGGISILPIILYVTLRYLPGLIPGKTLFMIEPGECIIYKRRIIPFFNISNIGFMYSNINWMDYIVVEQNRGRKVKIPTYNIIPHNDCQIVIDHYVYPYMNEEAKQVWDRKIDLERLLEDAKYKREEHKIN</sequence>
<gene>
    <name evidence="2" type="ORF">LC087_11105</name>
</gene>
<dbReference type="RefSeq" id="WP_226542013.1">
    <property type="nucleotide sequence ID" value="NZ_CP129013.1"/>
</dbReference>
<feature type="transmembrane region" description="Helical" evidence="1">
    <location>
        <begin position="20"/>
        <end position="41"/>
    </location>
</feature>
<evidence type="ECO:0000313" key="3">
    <source>
        <dbReference type="Proteomes" id="UP001197974"/>
    </source>
</evidence>
<dbReference type="InterPro" id="IPR035324">
    <property type="entry name" value="DUF5381"/>
</dbReference>
<organism evidence="2 3">
    <name type="scientific">Bacillus carboniphilus</name>
    <dbReference type="NCBI Taxonomy" id="86663"/>
    <lineage>
        <taxon>Bacteria</taxon>
        <taxon>Bacillati</taxon>
        <taxon>Bacillota</taxon>
        <taxon>Bacilli</taxon>
        <taxon>Bacillales</taxon>
        <taxon>Bacillaceae</taxon>
        <taxon>Bacillus</taxon>
    </lineage>
</organism>
<proteinExistence type="predicted"/>
<keyword evidence="1" id="KW-0812">Transmembrane</keyword>
<accession>A0ABY9JSS5</accession>
<keyword evidence="3" id="KW-1185">Reference proteome</keyword>
<feature type="transmembrane region" description="Helical" evidence="1">
    <location>
        <begin position="53"/>
        <end position="73"/>
    </location>
</feature>
<dbReference type="Pfam" id="PF17353">
    <property type="entry name" value="DUF5381"/>
    <property type="match status" value="1"/>
</dbReference>
<protein>
    <submittedName>
        <fullName evidence="2">DUF5381 family protein</fullName>
    </submittedName>
</protein>
<reference evidence="2 3" key="1">
    <citation type="submission" date="2023-06" db="EMBL/GenBank/DDBJ databases">
        <title>Five Gram-positive bacteria isolated from mangrove sediments in Shenzhen, Guangdong, China.</title>
        <authorList>
            <person name="Yu S."/>
            <person name="Zheng W."/>
            <person name="Huang Y."/>
        </authorList>
    </citation>
    <scope>NUCLEOTIDE SEQUENCE [LARGE SCALE GENOMIC DNA]</scope>
    <source>
        <strain evidence="2 3">SaN35-3</strain>
    </source>
</reference>